<dbReference type="GO" id="GO:0016779">
    <property type="term" value="F:nucleotidyltransferase activity"/>
    <property type="evidence" value="ECO:0007669"/>
    <property type="project" value="UniProtKB-KW"/>
</dbReference>
<keyword evidence="5" id="KW-0819">tRNA processing</keyword>
<dbReference type="SUPFAM" id="SSF81891">
    <property type="entry name" value="Poly A polymerase C-terminal region-like"/>
    <property type="match status" value="1"/>
</dbReference>
<evidence type="ECO:0000256" key="4">
    <source>
        <dbReference type="ARBA" id="ARBA00022679"/>
    </source>
</evidence>
<dbReference type="InterPro" id="IPR043519">
    <property type="entry name" value="NT_sf"/>
</dbReference>
<evidence type="ECO:0000256" key="1">
    <source>
        <dbReference type="ARBA" id="ARBA00001946"/>
    </source>
</evidence>
<evidence type="ECO:0000256" key="6">
    <source>
        <dbReference type="ARBA" id="ARBA00022695"/>
    </source>
</evidence>
<dbReference type="Gene3D" id="3.10.310.30">
    <property type="match status" value="1"/>
</dbReference>
<sequence>MDVVTTHINADFDCLGAMVAARLLYPGARLVFAGAQEPALRDFLKHYAHGMEFTRFKELDVKQIRRLILVDVNRASRIGPFEPLLRNPAIEFHLYDHHPIAASERVPDVEMVRRVGSTVTLMCELLKERGLIPDARQATMMMLGLYEDTGNLLFSSTTVADYAAGSFLLECGAQLDVVSDYLNRELSAAQVDLLHQLLNSRQVMTIKGVEVNLAHASIDRYVGDIAVLAHKIRDMENLDVLIVAVRLEDRVFLVARSRLEQVHVGQVMAALGGGGHATAASATVRDKTLVQVMDGLPTLLDDVIAPQWQARHLMSAPARSVEGLAALSKARDLLTRYNINALLVVEGAELKGYITRQTVERAIHHGLSTSAVRDYMSTEFGRVAPDTELSQVQQLIVEQRQRFVPVVDGHAVVGVITRADLLRHLVSGGRALRQPSDQVLAGDGIGLHPRHVQRLIQTRLPKRIQQLLSQISSVADEVGCSVYAVGGFVRDLLLHKKNLDVDIVVEGNAIDFARRFADQHACRVRAHEKFVTAVVIFDDGYKLDVASTRTEYYLEPGALPNVEEASIKLDLYRRDFTINTLALALNHDSYGELLDYFGAQRDLHDKAIRVLHNLSFVEDPTRMFRAVRFEQRLGFKLGMHTENLLRSAVEMDFVQRVGPLRLFNELTIILNEENPFPAISRLEELGLLACLCDQWRVDARVKESFRQAQKALHWHELLYTGSPVERWVVYFLCLSQPLSDDAMAAVCGKLSVPQRWQDILVGERCRVMKVFHRLERDQQKLAEYRPSEVSQRLKGIGDEMLLYAMARTHSDAVRLAVSQYLTQWRDVKPLLNGDDLIALGVDRGPRIGEVLALLRDARLDAEVSSRQDEVDFVRSCQMSC</sequence>
<dbReference type="Gene3D" id="3.10.580.10">
    <property type="entry name" value="CBS-domain"/>
    <property type="match status" value="1"/>
</dbReference>
<evidence type="ECO:0000256" key="3">
    <source>
        <dbReference type="ARBA" id="ARBA00022555"/>
    </source>
</evidence>
<dbReference type="InterPro" id="IPR046342">
    <property type="entry name" value="CBS_dom_sf"/>
</dbReference>
<dbReference type="Gene3D" id="3.30.460.10">
    <property type="entry name" value="Beta Polymerase, domain 2"/>
    <property type="match status" value="1"/>
</dbReference>
<dbReference type="OrthoDB" id="9805698at2"/>
<dbReference type="SUPFAM" id="SSF54631">
    <property type="entry name" value="CBS-domain pair"/>
    <property type="match status" value="1"/>
</dbReference>
<dbReference type="CDD" id="cd05398">
    <property type="entry name" value="NT_ClassII-CCAase"/>
    <property type="match status" value="1"/>
</dbReference>
<dbReference type="InterPro" id="IPR003156">
    <property type="entry name" value="DHHA1_dom"/>
</dbReference>
<dbReference type="InterPro" id="IPR002646">
    <property type="entry name" value="PolA_pol_head_dom"/>
</dbReference>
<dbReference type="Pfam" id="PF01368">
    <property type="entry name" value="DHH"/>
    <property type="match status" value="1"/>
</dbReference>
<evidence type="ECO:0000256" key="9">
    <source>
        <dbReference type="ARBA" id="ARBA00022842"/>
    </source>
</evidence>
<dbReference type="PROSITE" id="PS51371">
    <property type="entry name" value="CBS"/>
    <property type="match status" value="2"/>
</dbReference>
<reference evidence="14" key="1">
    <citation type="submission" date="2006-05" db="EMBL/GenBank/DDBJ databases">
        <title>Annotation of the draft genome assembly of Desulfuromonas acetoxidans DSM 684.</title>
        <authorList>
            <consortium name="US DOE Joint Genome Institute (JGI-ORNL)"/>
            <person name="Larimer F."/>
            <person name="Land M."/>
            <person name="Hauser L."/>
        </authorList>
    </citation>
    <scope>NUCLEOTIDE SEQUENCE [LARGE SCALE GENOMIC DNA]</scope>
    <source>
        <strain evidence="14">DSM 684</strain>
    </source>
</reference>
<dbReference type="Pfam" id="PF01743">
    <property type="entry name" value="PolyA_pol"/>
    <property type="match status" value="1"/>
</dbReference>
<feature type="domain" description="CBS" evidence="13">
    <location>
        <begin position="376"/>
        <end position="432"/>
    </location>
</feature>
<comment type="similarity">
    <text evidence="2 12">Belongs to the tRNA nucleotidyltransferase/poly(A) polymerase family.</text>
</comment>
<dbReference type="Proteomes" id="UP000005695">
    <property type="component" value="Unassembled WGS sequence"/>
</dbReference>
<feature type="domain" description="CBS" evidence="13">
    <location>
        <begin position="314"/>
        <end position="369"/>
    </location>
</feature>
<evidence type="ECO:0000313" key="14">
    <source>
        <dbReference type="EMBL" id="EAT14309.1"/>
    </source>
</evidence>
<dbReference type="PANTHER" id="PTHR47788:SF1">
    <property type="entry name" value="A-ADDING TRNA NUCLEOTIDYLTRANSFERASE"/>
    <property type="match status" value="1"/>
</dbReference>
<dbReference type="SMART" id="SM00116">
    <property type="entry name" value="CBS"/>
    <property type="match status" value="2"/>
</dbReference>
<proteinExistence type="inferred from homology"/>
<keyword evidence="4 12" id="KW-0808">Transferase</keyword>
<dbReference type="GO" id="GO:0000049">
    <property type="term" value="F:tRNA binding"/>
    <property type="evidence" value="ECO:0007669"/>
    <property type="project" value="UniProtKB-KW"/>
</dbReference>
<evidence type="ECO:0000313" key="15">
    <source>
        <dbReference type="Proteomes" id="UP000005695"/>
    </source>
</evidence>
<evidence type="ECO:0000259" key="13">
    <source>
        <dbReference type="PROSITE" id="PS51371"/>
    </source>
</evidence>
<evidence type="ECO:0000256" key="8">
    <source>
        <dbReference type="ARBA" id="ARBA00022741"/>
    </source>
</evidence>
<dbReference type="GO" id="GO:0000166">
    <property type="term" value="F:nucleotide binding"/>
    <property type="evidence" value="ECO:0007669"/>
    <property type="project" value="UniProtKB-KW"/>
</dbReference>
<dbReference type="GO" id="GO:0046872">
    <property type="term" value="F:metal ion binding"/>
    <property type="evidence" value="ECO:0007669"/>
    <property type="project" value="UniProtKB-KW"/>
</dbReference>
<dbReference type="PANTHER" id="PTHR47788">
    <property type="entry name" value="POLYA POLYMERASE"/>
    <property type="match status" value="1"/>
</dbReference>
<keyword evidence="6 14" id="KW-0548">Nucleotidyltransferase</keyword>
<keyword evidence="9" id="KW-0460">Magnesium</keyword>
<dbReference type="Pfam" id="PF00571">
    <property type="entry name" value="CBS"/>
    <property type="match status" value="2"/>
</dbReference>
<evidence type="ECO:0000256" key="10">
    <source>
        <dbReference type="ARBA" id="ARBA00022884"/>
    </source>
</evidence>
<evidence type="ECO:0000256" key="12">
    <source>
        <dbReference type="RuleBase" id="RU003953"/>
    </source>
</evidence>
<dbReference type="InterPro" id="IPR000644">
    <property type="entry name" value="CBS_dom"/>
</dbReference>
<dbReference type="AlphaFoldDB" id="Q1JVP0"/>
<evidence type="ECO:0000256" key="11">
    <source>
        <dbReference type="PROSITE-ProRule" id="PRU00703"/>
    </source>
</evidence>
<gene>
    <name evidence="14" type="ORF">Dace_0222</name>
</gene>
<dbReference type="SUPFAM" id="SSF81301">
    <property type="entry name" value="Nucleotidyltransferase"/>
    <property type="match status" value="1"/>
</dbReference>
<comment type="caution">
    <text evidence="14">The sequence shown here is derived from an EMBL/GenBank/DDBJ whole genome shotgun (WGS) entry which is preliminary data.</text>
</comment>
<evidence type="ECO:0000256" key="2">
    <source>
        <dbReference type="ARBA" id="ARBA00007265"/>
    </source>
</evidence>
<keyword evidence="7" id="KW-0479">Metal-binding</keyword>
<accession>Q1JVP0</accession>
<dbReference type="InterPro" id="IPR038763">
    <property type="entry name" value="DHH_sf"/>
</dbReference>
<dbReference type="Gene3D" id="3.90.1640.10">
    <property type="entry name" value="inorganic pyrophosphatase (n-terminal core)"/>
    <property type="match status" value="1"/>
</dbReference>
<comment type="cofactor">
    <cofactor evidence="1">
        <name>Mg(2+)</name>
        <dbReference type="ChEBI" id="CHEBI:18420"/>
    </cofactor>
</comment>
<protein>
    <submittedName>
        <fullName evidence="14">Polynucleotide adenylyltransferase region</fullName>
    </submittedName>
</protein>
<dbReference type="SUPFAM" id="SSF64182">
    <property type="entry name" value="DHH phosphoesterases"/>
    <property type="match status" value="1"/>
</dbReference>
<dbReference type="Pfam" id="PF02272">
    <property type="entry name" value="DHHA1"/>
    <property type="match status" value="1"/>
</dbReference>
<keyword evidence="10 12" id="KW-0694">RNA-binding</keyword>
<dbReference type="Gene3D" id="1.10.3090.10">
    <property type="entry name" value="cca-adding enzyme, domain 2"/>
    <property type="match status" value="1"/>
</dbReference>
<keyword evidence="15" id="KW-1185">Reference proteome</keyword>
<name>Q1JVP0_DESA6</name>
<evidence type="ECO:0000256" key="5">
    <source>
        <dbReference type="ARBA" id="ARBA00022694"/>
    </source>
</evidence>
<dbReference type="GO" id="GO:0008033">
    <property type="term" value="P:tRNA processing"/>
    <property type="evidence" value="ECO:0007669"/>
    <property type="project" value="UniProtKB-KW"/>
</dbReference>
<dbReference type="CDD" id="cd17772">
    <property type="entry name" value="CBS_pair_DHH_polyA_Pol_assoc"/>
    <property type="match status" value="1"/>
</dbReference>
<dbReference type="InterPro" id="IPR001667">
    <property type="entry name" value="DDH_dom"/>
</dbReference>
<keyword evidence="11" id="KW-0129">CBS domain</keyword>
<reference evidence="14" key="2">
    <citation type="submission" date="2006-05" db="EMBL/GenBank/DDBJ databases">
        <title>Sequencing of the draft genome and assembly of Desulfuromonas acetoxidans DSM 684.</title>
        <authorList>
            <consortium name="US DOE Joint Genome Institute (JGI-PGF)"/>
            <person name="Copeland A."/>
            <person name="Lucas S."/>
            <person name="Lapidus A."/>
            <person name="Barry K."/>
            <person name="Detter J.C."/>
            <person name="Glavina del Rio T."/>
            <person name="Hammon N."/>
            <person name="Israni S."/>
            <person name="Dalin E."/>
            <person name="Tice H."/>
            <person name="Bruce D."/>
            <person name="Pitluck S."/>
            <person name="Richardson P."/>
        </authorList>
    </citation>
    <scope>NUCLEOTIDE SEQUENCE [LARGE SCALE GENOMIC DNA]</scope>
    <source>
        <strain evidence="14">DSM 684</strain>
    </source>
</reference>
<organism evidence="14 15">
    <name type="scientific">Desulfuromonas acetoxidans (strain DSM 684 / 11070)</name>
    <dbReference type="NCBI Taxonomy" id="281689"/>
    <lineage>
        <taxon>Bacteria</taxon>
        <taxon>Pseudomonadati</taxon>
        <taxon>Thermodesulfobacteriota</taxon>
        <taxon>Desulfuromonadia</taxon>
        <taxon>Desulfuromonadales</taxon>
        <taxon>Desulfuromonadaceae</taxon>
        <taxon>Desulfuromonas</taxon>
    </lineage>
</organism>
<dbReference type="EMBL" id="AAEW02000034">
    <property type="protein sequence ID" value="EAT14309.1"/>
    <property type="molecule type" value="Genomic_DNA"/>
</dbReference>
<dbReference type="InterPro" id="IPR052390">
    <property type="entry name" value="tRNA_nt/polyA_polymerase"/>
</dbReference>
<keyword evidence="3" id="KW-0820">tRNA-binding</keyword>
<dbReference type="RefSeq" id="WP_006003042.1">
    <property type="nucleotide sequence ID" value="NZ_AAEW02000034.1"/>
</dbReference>
<keyword evidence="8" id="KW-0547">Nucleotide-binding</keyword>
<evidence type="ECO:0000256" key="7">
    <source>
        <dbReference type="ARBA" id="ARBA00022723"/>
    </source>
</evidence>